<evidence type="ECO:0000313" key="2">
    <source>
        <dbReference type="EMBL" id="GAA2148655.1"/>
    </source>
</evidence>
<dbReference type="RefSeq" id="WP_344153029.1">
    <property type="nucleotide sequence ID" value="NZ_BAAAQR010000008.1"/>
</dbReference>
<evidence type="ECO:0000256" key="1">
    <source>
        <dbReference type="SAM" id="MobiDB-lite"/>
    </source>
</evidence>
<organism evidence="2 3">
    <name type="scientific">Nocardioides koreensis</name>
    <dbReference type="NCBI Taxonomy" id="433651"/>
    <lineage>
        <taxon>Bacteria</taxon>
        <taxon>Bacillati</taxon>
        <taxon>Actinomycetota</taxon>
        <taxon>Actinomycetes</taxon>
        <taxon>Propionibacteriales</taxon>
        <taxon>Nocardioidaceae</taxon>
        <taxon>Nocardioides</taxon>
    </lineage>
</organism>
<evidence type="ECO:0000313" key="3">
    <source>
        <dbReference type="Proteomes" id="UP001501771"/>
    </source>
</evidence>
<reference evidence="2 3" key="1">
    <citation type="journal article" date="2019" name="Int. J. Syst. Evol. Microbiol.">
        <title>The Global Catalogue of Microorganisms (GCM) 10K type strain sequencing project: providing services to taxonomists for standard genome sequencing and annotation.</title>
        <authorList>
            <consortium name="The Broad Institute Genomics Platform"/>
            <consortium name="The Broad Institute Genome Sequencing Center for Infectious Disease"/>
            <person name="Wu L."/>
            <person name="Ma J."/>
        </authorList>
    </citation>
    <scope>NUCLEOTIDE SEQUENCE [LARGE SCALE GENOMIC DNA]</scope>
    <source>
        <strain evidence="2 3">JCM 16022</strain>
    </source>
</reference>
<dbReference type="Gene3D" id="3.90.550.10">
    <property type="entry name" value="Spore Coat Polysaccharide Biosynthesis Protein SpsA, Chain A"/>
    <property type="match status" value="1"/>
</dbReference>
<gene>
    <name evidence="2" type="ORF">GCM10009844_27280</name>
</gene>
<dbReference type="InterPro" id="IPR029044">
    <property type="entry name" value="Nucleotide-diphossugar_trans"/>
</dbReference>
<dbReference type="Proteomes" id="UP001501771">
    <property type="component" value="Unassembled WGS sequence"/>
</dbReference>
<protein>
    <recommendedName>
        <fullName evidence="4">Glycosyltransferase family 2 protein</fullName>
    </recommendedName>
</protein>
<proteinExistence type="predicted"/>
<dbReference type="SUPFAM" id="SSF53448">
    <property type="entry name" value="Nucleotide-diphospho-sugar transferases"/>
    <property type="match status" value="1"/>
</dbReference>
<dbReference type="EMBL" id="BAAAQR010000008">
    <property type="protein sequence ID" value="GAA2148655.1"/>
    <property type="molecule type" value="Genomic_DNA"/>
</dbReference>
<keyword evidence="3" id="KW-1185">Reference proteome</keyword>
<accession>A0ABN2ZWR6</accession>
<sequence length="330" mass="37775">MTDNHLLLSNLEELHDFDVSWPRDFRAQKPGVTSVLRVKNEARSLPWVLPPLFEAVQHVVVVDNQSDDGTPDVARRVAEESGAADRLTVTAYPFDVSRCGAEHLATPEASVHNLAYFYNWSFAHVDTAYSMKWDGDMVLTREGIETYADLSWQLESVEAVIAMPRHPLFVESDRVAYLDVYMINVEEYVFPMGEAYRHVKAYEWEMRMVPRQARRVRLPEGLCVELKYLDSDEFDHWVGPDAFGATPRTMRKLREWEVFHALKEGRADEIEGVVRIEAPADYDHVITYVTQSWLPRQQRPITVPVDQRPGFAEELTSVPKAADKASAAPR</sequence>
<name>A0ABN2ZWR6_9ACTN</name>
<feature type="region of interest" description="Disordered" evidence="1">
    <location>
        <begin position="306"/>
        <end position="330"/>
    </location>
</feature>
<comment type="caution">
    <text evidence="2">The sequence shown here is derived from an EMBL/GenBank/DDBJ whole genome shotgun (WGS) entry which is preliminary data.</text>
</comment>
<evidence type="ECO:0008006" key="4">
    <source>
        <dbReference type="Google" id="ProtNLM"/>
    </source>
</evidence>